<gene>
    <name evidence="1" type="ORF">UFOPK2754_00736</name>
</gene>
<name>A0A6J6SJ84_9ZZZZ</name>
<evidence type="ECO:0000313" key="1">
    <source>
        <dbReference type="EMBL" id="CAB4734890.1"/>
    </source>
</evidence>
<dbReference type="AlphaFoldDB" id="A0A6J6SJ84"/>
<accession>A0A6J6SJ84</accession>
<proteinExistence type="predicted"/>
<sequence length="53" mass="5703">MATSTVASVTTFDTTVPSVPVTARCAPITSLFMRLTSAPVWVRVKNEIGMRCT</sequence>
<reference evidence="1" key="1">
    <citation type="submission" date="2020-05" db="EMBL/GenBank/DDBJ databases">
        <authorList>
            <person name="Chiriac C."/>
            <person name="Salcher M."/>
            <person name="Ghai R."/>
            <person name="Kavagutti S V."/>
        </authorList>
    </citation>
    <scope>NUCLEOTIDE SEQUENCE</scope>
</reference>
<organism evidence="1">
    <name type="scientific">freshwater metagenome</name>
    <dbReference type="NCBI Taxonomy" id="449393"/>
    <lineage>
        <taxon>unclassified sequences</taxon>
        <taxon>metagenomes</taxon>
        <taxon>ecological metagenomes</taxon>
    </lineage>
</organism>
<protein>
    <submittedName>
        <fullName evidence="1">Unannotated protein</fullName>
    </submittedName>
</protein>
<dbReference type="EMBL" id="CAEZYR010000019">
    <property type="protein sequence ID" value="CAB4734890.1"/>
    <property type="molecule type" value="Genomic_DNA"/>
</dbReference>